<feature type="region of interest" description="Disordered" evidence="1">
    <location>
        <begin position="379"/>
        <end position="400"/>
    </location>
</feature>
<evidence type="ECO:0000256" key="1">
    <source>
        <dbReference type="SAM" id="MobiDB-lite"/>
    </source>
</evidence>
<feature type="compositionally biased region" description="Low complexity" evidence="1">
    <location>
        <begin position="387"/>
        <end position="400"/>
    </location>
</feature>
<evidence type="ECO:0000313" key="3">
    <source>
        <dbReference type="EMBL" id="GGB43041.1"/>
    </source>
</evidence>
<dbReference type="EMBL" id="BMIH01000007">
    <property type="protein sequence ID" value="GGB43041.1"/>
    <property type="molecule type" value="Genomic_DNA"/>
</dbReference>
<dbReference type="Pfam" id="PF16289">
    <property type="entry name" value="PIN_12"/>
    <property type="match status" value="1"/>
</dbReference>
<reference evidence="3" key="1">
    <citation type="journal article" date="2014" name="Int. J. Syst. Evol. Microbiol.">
        <title>Complete genome sequence of Corynebacterium casei LMG S-19264T (=DSM 44701T), isolated from a smear-ripened cheese.</title>
        <authorList>
            <consortium name="US DOE Joint Genome Institute (JGI-PGF)"/>
            <person name="Walter F."/>
            <person name="Albersmeier A."/>
            <person name="Kalinowski J."/>
            <person name="Ruckert C."/>
        </authorList>
    </citation>
    <scope>NUCLEOTIDE SEQUENCE</scope>
    <source>
        <strain evidence="3">CGMCC 1.15330</strain>
    </source>
</reference>
<keyword evidence="4" id="KW-1185">Reference proteome</keyword>
<evidence type="ECO:0000259" key="2">
    <source>
        <dbReference type="Pfam" id="PF16289"/>
    </source>
</evidence>
<gene>
    <name evidence="3" type="ORF">GCM10011380_35660</name>
</gene>
<comment type="caution">
    <text evidence="3">The sequence shown here is derived from an EMBL/GenBank/DDBJ whole genome shotgun (WGS) entry which is preliminary data.</text>
</comment>
<sequence>MPYDAFTIDTNAVIQGGMDFEAGLLAQLKQFKDGPTEFIISEIVVRETLKHLLLSTKKARDMALAAVNRAFATGLMDEPSREAAVAALKDSRAVARKRLSAFLEATGAETVPAKLCSIDDLVKSYFETTAPFEATGDKKHEFPDALALLSLQEWARSSGKTILAASGDNGWKAFAEASEHVFVEGDLAAALGIVQQHTEAATVAIEAFLQAIDDGALEETKASINDQLSDALVDWEFDVEAWSSIRYEVDQTELKFGSFELVKAGEQYAMTIVRLAADETVVRVEMEISATANADFSLYLWDSIDREELSMGGTSASSEETFEASVLLTIAGAIDGAPDQLEVIGVEVIDALGSVDMGEVEIDYGGDDDDYDQLQLELEAEGDEAGAADAGNDQADQPAE</sequence>
<reference evidence="3" key="2">
    <citation type="submission" date="2020-09" db="EMBL/GenBank/DDBJ databases">
        <authorList>
            <person name="Sun Q."/>
            <person name="Zhou Y."/>
        </authorList>
    </citation>
    <scope>NUCLEOTIDE SEQUENCE</scope>
    <source>
        <strain evidence="3">CGMCC 1.15330</strain>
    </source>
</reference>
<dbReference type="Proteomes" id="UP000623067">
    <property type="component" value="Unassembled WGS sequence"/>
</dbReference>
<proteinExistence type="predicted"/>
<dbReference type="RefSeq" id="WP_188661119.1">
    <property type="nucleotide sequence ID" value="NZ_BMIH01000007.1"/>
</dbReference>
<feature type="domain" description="DUF4935" evidence="2">
    <location>
        <begin position="7"/>
        <end position="171"/>
    </location>
</feature>
<name>A0A916TF69_9SPHN</name>
<dbReference type="InterPro" id="IPR032557">
    <property type="entry name" value="DUF4935"/>
</dbReference>
<dbReference type="AlphaFoldDB" id="A0A916TF69"/>
<evidence type="ECO:0000313" key="4">
    <source>
        <dbReference type="Proteomes" id="UP000623067"/>
    </source>
</evidence>
<accession>A0A916TF69</accession>
<organism evidence="3 4">
    <name type="scientific">Sphingomonas metalli</name>
    <dbReference type="NCBI Taxonomy" id="1779358"/>
    <lineage>
        <taxon>Bacteria</taxon>
        <taxon>Pseudomonadati</taxon>
        <taxon>Pseudomonadota</taxon>
        <taxon>Alphaproteobacteria</taxon>
        <taxon>Sphingomonadales</taxon>
        <taxon>Sphingomonadaceae</taxon>
        <taxon>Sphingomonas</taxon>
    </lineage>
</organism>
<protein>
    <recommendedName>
        <fullName evidence="2">DUF4935 domain-containing protein</fullName>
    </recommendedName>
</protein>